<dbReference type="Gene3D" id="3.10.200.10">
    <property type="entry name" value="Alpha carbonic anhydrase"/>
    <property type="match status" value="1"/>
</dbReference>
<comment type="cofactor">
    <cofactor evidence="1 12">
        <name>Zn(2+)</name>
        <dbReference type="ChEBI" id="CHEBI:29105"/>
    </cofactor>
</comment>
<comment type="similarity">
    <text evidence="12">Belongs to the alpha-carbonic anhydrase family.</text>
</comment>
<evidence type="ECO:0000256" key="4">
    <source>
        <dbReference type="ARBA" id="ARBA00006365"/>
    </source>
</evidence>
<comment type="catalytic activity">
    <reaction evidence="11 12">
        <text>hydrogencarbonate + H(+) = CO2 + H2O</text>
        <dbReference type="Rhea" id="RHEA:10748"/>
        <dbReference type="ChEBI" id="CHEBI:15377"/>
        <dbReference type="ChEBI" id="CHEBI:15378"/>
        <dbReference type="ChEBI" id="CHEBI:16526"/>
        <dbReference type="ChEBI" id="CHEBI:17544"/>
        <dbReference type="EC" id="4.2.1.1"/>
    </reaction>
</comment>
<keyword evidence="15" id="KW-1185">Reference proteome</keyword>
<dbReference type="InterPro" id="IPR001148">
    <property type="entry name" value="CA_dom"/>
</dbReference>
<evidence type="ECO:0000256" key="2">
    <source>
        <dbReference type="ARBA" id="ARBA00002904"/>
    </source>
</evidence>
<keyword evidence="8 12" id="KW-0862">Zinc</keyword>
<proteinExistence type="inferred from homology"/>
<sequence length="274" mass="31505">MEKLSSLLVLFCSIVLILHSYQATSHDEVEDEREFNYDDDSEKGPARWGKIRHEWSMCNSGSLQSPIDLLDDRVDVVSTLGRLQGSYRACNATLKNRGHDMMLKWQDDAGYIPINGTQYRVKQCHWHSPSEHIINGKRFDLEVHLVHDGPNGSIAVIGILYKIGKPDPFLTRMMDYLDDLSHSSEEEKMIGMVDPRQIKTVSTKYYRYIGSLTVPPCTQNVLWTLVEEVRTVSKEQVKLLRKAVHDESETNARPVQPINRRLVQFYTPSTQEQN</sequence>
<dbReference type="GO" id="GO:0004089">
    <property type="term" value="F:carbonate dehydratase activity"/>
    <property type="evidence" value="ECO:0007669"/>
    <property type="project" value="UniProtKB-UniRule"/>
</dbReference>
<evidence type="ECO:0000313" key="15">
    <source>
        <dbReference type="Proteomes" id="UP001457282"/>
    </source>
</evidence>
<dbReference type="PROSITE" id="PS51144">
    <property type="entry name" value="ALPHA_CA_2"/>
    <property type="match status" value="1"/>
</dbReference>
<name>A0AAW1XTF6_RUBAR</name>
<keyword evidence="9" id="KW-0325">Glycoprotein</keyword>
<comment type="caution">
    <text evidence="14">The sequence shown here is derived from an EMBL/GenBank/DDBJ whole genome shotgun (WGS) entry which is preliminary data.</text>
</comment>
<evidence type="ECO:0000256" key="9">
    <source>
        <dbReference type="ARBA" id="ARBA00023180"/>
    </source>
</evidence>
<dbReference type="PANTHER" id="PTHR18952:SF208">
    <property type="entry name" value="CARBONIC ANHYDRASE XA-RELATED"/>
    <property type="match status" value="1"/>
</dbReference>
<dbReference type="FunFam" id="3.10.200.10:FF:000007">
    <property type="entry name" value="Alpha carbonic anhydrase 3"/>
    <property type="match status" value="1"/>
</dbReference>
<feature type="signal peptide" evidence="12">
    <location>
        <begin position="1"/>
        <end position="23"/>
    </location>
</feature>
<keyword evidence="7 12" id="KW-0732">Signal</keyword>
<evidence type="ECO:0000256" key="10">
    <source>
        <dbReference type="ARBA" id="ARBA00023239"/>
    </source>
</evidence>
<evidence type="ECO:0000313" key="14">
    <source>
        <dbReference type="EMBL" id="KAK9940092.1"/>
    </source>
</evidence>
<evidence type="ECO:0000256" key="6">
    <source>
        <dbReference type="ARBA" id="ARBA00022723"/>
    </source>
</evidence>
<dbReference type="InterPro" id="IPR041891">
    <property type="entry name" value="Alpha_CA_prokaryot-like"/>
</dbReference>
<dbReference type="GO" id="GO:0006730">
    <property type="term" value="P:one-carbon metabolic process"/>
    <property type="evidence" value="ECO:0007669"/>
    <property type="project" value="TreeGrafter"/>
</dbReference>
<evidence type="ECO:0000256" key="12">
    <source>
        <dbReference type="RuleBase" id="RU367011"/>
    </source>
</evidence>
<dbReference type="PANTHER" id="PTHR18952">
    <property type="entry name" value="CARBONIC ANHYDRASE"/>
    <property type="match status" value="1"/>
</dbReference>
<evidence type="ECO:0000259" key="13">
    <source>
        <dbReference type="PROSITE" id="PS51144"/>
    </source>
</evidence>
<dbReference type="EC" id="4.2.1.1" evidence="5 12"/>
<accession>A0AAW1XTF6</accession>
<dbReference type="EMBL" id="JBEDUW010000003">
    <property type="protein sequence ID" value="KAK9940092.1"/>
    <property type="molecule type" value="Genomic_DNA"/>
</dbReference>
<feature type="domain" description="Alpha-carbonic anhydrase" evidence="13">
    <location>
        <begin position="33"/>
        <end position="267"/>
    </location>
</feature>
<evidence type="ECO:0000256" key="7">
    <source>
        <dbReference type="ARBA" id="ARBA00022729"/>
    </source>
</evidence>
<dbReference type="GO" id="GO:0009570">
    <property type="term" value="C:chloroplast stroma"/>
    <property type="evidence" value="ECO:0007669"/>
    <property type="project" value="UniProtKB-SubCell"/>
</dbReference>
<dbReference type="PROSITE" id="PS00162">
    <property type="entry name" value="ALPHA_CA_1"/>
    <property type="match status" value="1"/>
</dbReference>
<reference evidence="14 15" key="1">
    <citation type="journal article" date="2023" name="G3 (Bethesda)">
        <title>A chromosome-length genome assembly and annotation of blackberry (Rubus argutus, cv. 'Hillquist').</title>
        <authorList>
            <person name="Bruna T."/>
            <person name="Aryal R."/>
            <person name="Dudchenko O."/>
            <person name="Sargent D.J."/>
            <person name="Mead D."/>
            <person name="Buti M."/>
            <person name="Cavallini A."/>
            <person name="Hytonen T."/>
            <person name="Andres J."/>
            <person name="Pham M."/>
            <person name="Weisz D."/>
            <person name="Mascagni F."/>
            <person name="Usai G."/>
            <person name="Natali L."/>
            <person name="Bassil N."/>
            <person name="Fernandez G.E."/>
            <person name="Lomsadze A."/>
            <person name="Armour M."/>
            <person name="Olukolu B."/>
            <person name="Poorten T."/>
            <person name="Britton C."/>
            <person name="Davik J."/>
            <person name="Ashrafi H."/>
            <person name="Aiden E.L."/>
            <person name="Borodovsky M."/>
            <person name="Worthington M."/>
        </authorList>
    </citation>
    <scope>NUCLEOTIDE SEQUENCE [LARGE SCALE GENOMIC DNA]</scope>
    <source>
        <strain evidence="14">PI 553951</strain>
    </source>
</reference>
<dbReference type="InterPro" id="IPR018338">
    <property type="entry name" value="Carbonic_anhydrase_a-class_CS"/>
</dbReference>
<evidence type="ECO:0000256" key="5">
    <source>
        <dbReference type="ARBA" id="ARBA00012925"/>
    </source>
</evidence>
<comment type="function">
    <text evidence="2 12">Reversible hydration of carbon dioxide.</text>
</comment>
<feature type="chain" id="PRO_5043107627" description="Carbonic anhydrase" evidence="12">
    <location>
        <begin position="24"/>
        <end position="274"/>
    </location>
</feature>
<dbReference type="Pfam" id="PF00194">
    <property type="entry name" value="Carb_anhydrase"/>
    <property type="match status" value="1"/>
</dbReference>
<comment type="similarity">
    <text evidence="4">Belongs to the alpha-class carbonic anhydrase family.</text>
</comment>
<evidence type="ECO:0000256" key="1">
    <source>
        <dbReference type="ARBA" id="ARBA00001947"/>
    </source>
</evidence>
<dbReference type="CDD" id="cd03124">
    <property type="entry name" value="alpha_CA_prokaryotic_like"/>
    <property type="match status" value="1"/>
</dbReference>
<dbReference type="Proteomes" id="UP001457282">
    <property type="component" value="Unassembled WGS sequence"/>
</dbReference>
<keyword evidence="10 12" id="KW-0456">Lyase</keyword>
<organism evidence="14 15">
    <name type="scientific">Rubus argutus</name>
    <name type="common">Southern blackberry</name>
    <dbReference type="NCBI Taxonomy" id="59490"/>
    <lineage>
        <taxon>Eukaryota</taxon>
        <taxon>Viridiplantae</taxon>
        <taxon>Streptophyta</taxon>
        <taxon>Embryophyta</taxon>
        <taxon>Tracheophyta</taxon>
        <taxon>Spermatophyta</taxon>
        <taxon>Magnoliopsida</taxon>
        <taxon>eudicotyledons</taxon>
        <taxon>Gunneridae</taxon>
        <taxon>Pentapetalae</taxon>
        <taxon>rosids</taxon>
        <taxon>fabids</taxon>
        <taxon>Rosales</taxon>
        <taxon>Rosaceae</taxon>
        <taxon>Rosoideae</taxon>
        <taxon>Rosoideae incertae sedis</taxon>
        <taxon>Rubus</taxon>
    </lineage>
</organism>
<dbReference type="SUPFAM" id="SSF51069">
    <property type="entry name" value="Carbonic anhydrase"/>
    <property type="match status" value="1"/>
</dbReference>
<dbReference type="SMART" id="SM01057">
    <property type="entry name" value="Carb_anhydrase"/>
    <property type="match status" value="1"/>
</dbReference>
<evidence type="ECO:0000256" key="11">
    <source>
        <dbReference type="ARBA" id="ARBA00048348"/>
    </source>
</evidence>
<evidence type="ECO:0000256" key="8">
    <source>
        <dbReference type="ARBA" id="ARBA00022833"/>
    </source>
</evidence>
<comment type="subcellular location">
    <subcellularLocation>
        <location evidence="3">Plastid</location>
        <location evidence="3">Chloroplast stroma</location>
    </subcellularLocation>
</comment>
<dbReference type="InterPro" id="IPR036398">
    <property type="entry name" value="CA_dom_sf"/>
</dbReference>
<dbReference type="InterPro" id="IPR023561">
    <property type="entry name" value="Carbonic_anhydrase_a-class"/>
</dbReference>
<dbReference type="GO" id="GO:0008270">
    <property type="term" value="F:zinc ion binding"/>
    <property type="evidence" value="ECO:0007669"/>
    <property type="project" value="UniProtKB-UniRule"/>
</dbReference>
<protein>
    <recommendedName>
        <fullName evidence="5 12">Carbonic anhydrase</fullName>
        <ecNumber evidence="5 12">4.2.1.1</ecNumber>
    </recommendedName>
</protein>
<gene>
    <name evidence="14" type="ORF">M0R45_016767</name>
</gene>
<evidence type="ECO:0000256" key="3">
    <source>
        <dbReference type="ARBA" id="ARBA00004470"/>
    </source>
</evidence>
<dbReference type="AlphaFoldDB" id="A0AAW1XTF6"/>
<keyword evidence="6 12" id="KW-0479">Metal-binding</keyword>